<evidence type="ECO:0008006" key="8">
    <source>
        <dbReference type="Google" id="ProtNLM"/>
    </source>
</evidence>
<dbReference type="InterPro" id="IPR012292">
    <property type="entry name" value="Globin/Proto"/>
</dbReference>
<evidence type="ECO:0000256" key="5">
    <source>
        <dbReference type="ARBA" id="ARBA00034496"/>
    </source>
</evidence>
<proteinExistence type="inferred from homology"/>
<dbReference type="EMBL" id="JACJJC010000001">
    <property type="protein sequence ID" value="MBM6703140.1"/>
    <property type="molecule type" value="Genomic_DNA"/>
</dbReference>
<evidence type="ECO:0000256" key="3">
    <source>
        <dbReference type="ARBA" id="ARBA00022723"/>
    </source>
</evidence>
<keyword evidence="7" id="KW-1185">Reference proteome</keyword>
<evidence type="ECO:0000256" key="2">
    <source>
        <dbReference type="ARBA" id="ARBA00022617"/>
    </source>
</evidence>
<dbReference type="Proteomes" id="UP000715095">
    <property type="component" value="Unassembled WGS sequence"/>
</dbReference>
<dbReference type="Pfam" id="PF01152">
    <property type="entry name" value="Bac_globin"/>
    <property type="match status" value="1"/>
</dbReference>
<keyword evidence="2" id="KW-0349">Heme</keyword>
<protein>
    <recommendedName>
        <fullName evidence="8">Globin</fullName>
    </recommendedName>
</protein>
<dbReference type="SUPFAM" id="SSF46458">
    <property type="entry name" value="Globin-like"/>
    <property type="match status" value="1"/>
</dbReference>
<name>A0ABS2DP76_9BURK</name>
<sequence>MTQPPKSSTFYERMGGDSGVKKLVSAYMRILQSDPQATELLKCYERISLERYETRLGEFLSGWLGGPALYQSNHGMPMLRESHRSIRISRSLMIAWVGCMQKALEETVEDPALRLHLAGRFTRMAESLVNA</sequence>
<accession>A0ABS2DP76</accession>
<evidence type="ECO:0000313" key="7">
    <source>
        <dbReference type="Proteomes" id="UP000715095"/>
    </source>
</evidence>
<keyword evidence="4" id="KW-0408">Iron</keyword>
<dbReference type="Gene3D" id="1.10.490.10">
    <property type="entry name" value="Globins"/>
    <property type="match status" value="1"/>
</dbReference>
<dbReference type="RefSeq" id="WP_205101520.1">
    <property type="nucleotide sequence ID" value="NZ_JACJJC010000001.1"/>
</dbReference>
<dbReference type="InterPro" id="IPR009050">
    <property type="entry name" value="Globin-like_sf"/>
</dbReference>
<evidence type="ECO:0000313" key="6">
    <source>
        <dbReference type="EMBL" id="MBM6703140.1"/>
    </source>
</evidence>
<dbReference type="InterPro" id="IPR001486">
    <property type="entry name" value="Hemoglobin_trunc"/>
</dbReference>
<dbReference type="PANTHER" id="PTHR47366">
    <property type="entry name" value="TWO-ON-TWO HEMOGLOBIN-3"/>
    <property type="match status" value="1"/>
</dbReference>
<keyword evidence="3" id="KW-0479">Metal-binding</keyword>
<dbReference type="InterPro" id="IPR044203">
    <property type="entry name" value="GlbO/GLB3-like"/>
</dbReference>
<comment type="caution">
    <text evidence="6">The sequence shown here is derived from an EMBL/GenBank/DDBJ whole genome shotgun (WGS) entry which is preliminary data.</text>
</comment>
<organism evidence="6 7">
    <name type="scientific">Sutterella massiliensis</name>
    <dbReference type="NCBI Taxonomy" id="1816689"/>
    <lineage>
        <taxon>Bacteria</taxon>
        <taxon>Pseudomonadati</taxon>
        <taxon>Pseudomonadota</taxon>
        <taxon>Betaproteobacteria</taxon>
        <taxon>Burkholderiales</taxon>
        <taxon>Sutterellaceae</taxon>
        <taxon>Sutterella</taxon>
    </lineage>
</organism>
<evidence type="ECO:0000256" key="1">
    <source>
        <dbReference type="ARBA" id="ARBA00022448"/>
    </source>
</evidence>
<reference evidence="6 7" key="1">
    <citation type="journal article" date="2021" name="Sci. Rep.">
        <title>The distribution of antibiotic resistance genes in chicken gut microbiota commensals.</title>
        <authorList>
            <person name="Juricova H."/>
            <person name="Matiasovicova J."/>
            <person name="Kubasova T."/>
            <person name="Cejkova D."/>
            <person name="Rychlik I."/>
        </authorList>
    </citation>
    <scope>NUCLEOTIDE SEQUENCE [LARGE SCALE GENOMIC DNA]</scope>
    <source>
        <strain evidence="6 7">An829</strain>
    </source>
</reference>
<evidence type="ECO:0000256" key="4">
    <source>
        <dbReference type="ARBA" id="ARBA00023004"/>
    </source>
</evidence>
<dbReference type="PANTHER" id="PTHR47366:SF1">
    <property type="entry name" value="TWO-ON-TWO HEMOGLOBIN-3"/>
    <property type="match status" value="1"/>
</dbReference>
<comment type="similarity">
    <text evidence="5">Belongs to the truncated hemoglobin family. Group II subfamily.</text>
</comment>
<keyword evidence="1" id="KW-0813">Transport</keyword>
<gene>
    <name evidence="6" type="ORF">H6A60_01240</name>
</gene>